<evidence type="ECO:0000256" key="2">
    <source>
        <dbReference type="ARBA" id="ARBA00023125"/>
    </source>
</evidence>
<reference evidence="6" key="1">
    <citation type="journal article" date="2019" name="Int. J. Syst. Evol. Microbiol.">
        <title>The Global Catalogue of Microorganisms (GCM) 10K type strain sequencing project: providing services to taxonomists for standard genome sequencing and annotation.</title>
        <authorList>
            <consortium name="The Broad Institute Genomics Platform"/>
            <consortium name="The Broad Institute Genome Sequencing Center for Infectious Disease"/>
            <person name="Wu L."/>
            <person name="Ma J."/>
        </authorList>
    </citation>
    <scope>NUCLEOTIDE SEQUENCE [LARGE SCALE GENOMIC DNA]</scope>
    <source>
        <strain evidence="6">TISTR 1514</strain>
    </source>
</reference>
<dbReference type="RefSeq" id="WP_019617414.1">
    <property type="nucleotide sequence ID" value="NZ_JBHUNE010000008.1"/>
</dbReference>
<protein>
    <submittedName>
        <fullName evidence="5">LuxR C-terminal-related transcriptional regulator</fullName>
    </submittedName>
</protein>
<evidence type="ECO:0000313" key="5">
    <source>
        <dbReference type="EMBL" id="MFD2759004.1"/>
    </source>
</evidence>
<keyword evidence="1" id="KW-0805">Transcription regulation</keyword>
<organism evidence="5 6">
    <name type="scientific">Gulosibacter faecalis</name>
    <dbReference type="NCBI Taxonomy" id="272240"/>
    <lineage>
        <taxon>Bacteria</taxon>
        <taxon>Bacillati</taxon>
        <taxon>Actinomycetota</taxon>
        <taxon>Actinomycetes</taxon>
        <taxon>Micrococcales</taxon>
        <taxon>Microbacteriaceae</taxon>
        <taxon>Gulosibacter</taxon>
    </lineage>
</organism>
<keyword evidence="2" id="KW-0238">DNA-binding</keyword>
<dbReference type="InterPro" id="IPR016032">
    <property type="entry name" value="Sig_transdc_resp-reg_C-effctor"/>
</dbReference>
<name>A0ABW5V308_9MICO</name>
<dbReference type="Gene3D" id="1.10.10.10">
    <property type="entry name" value="Winged helix-like DNA-binding domain superfamily/Winged helix DNA-binding domain"/>
    <property type="match status" value="1"/>
</dbReference>
<dbReference type="PANTHER" id="PTHR44688">
    <property type="entry name" value="DNA-BINDING TRANSCRIPTIONAL ACTIVATOR DEVR_DOSR"/>
    <property type="match status" value="1"/>
</dbReference>
<dbReference type="SUPFAM" id="SSF46894">
    <property type="entry name" value="C-terminal effector domain of the bipartite response regulators"/>
    <property type="match status" value="1"/>
</dbReference>
<evidence type="ECO:0000256" key="1">
    <source>
        <dbReference type="ARBA" id="ARBA00023015"/>
    </source>
</evidence>
<gene>
    <name evidence="5" type="ORF">ACFSW7_11525</name>
</gene>
<dbReference type="EMBL" id="JBHUNE010000008">
    <property type="protein sequence ID" value="MFD2759004.1"/>
    <property type="molecule type" value="Genomic_DNA"/>
</dbReference>
<evidence type="ECO:0000259" key="4">
    <source>
        <dbReference type="PROSITE" id="PS50043"/>
    </source>
</evidence>
<dbReference type="InterPro" id="IPR036388">
    <property type="entry name" value="WH-like_DNA-bd_sf"/>
</dbReference>
<dbReference type="PROSITE" id="PS50043">
    <property type="entry name" value="HTH_LUXR_2"/>
    <property type="match status" value="1"/>
</dbReference>
<comment type="caution">
    <text evidence="5">The sequence shown here is derived from an EMBL/GenBank/DDBJ whole genome shotgun (WGS) entry which is preliminary data.</text>
</comment>
<dbReference type="PANTHER" id="PTHR44688:SF16">
    <property type="entry name" value="DNA-BINDING TRANSCRIPTIONAL ACTIVATOR DEVR_DOSR"/>
    <property type="match status" value="1"/>
</dbReference>
<dbReference type="PRINTS" id="PR00038">
    <property type="entry name" value="HTHLUXR"/>
</dbReference>
<dbReference type="InterPro" id="IPR000792">
    <property type="entry name" value="Tscrpt_reg_LuxR_C"/>
</dbReference>
<keyword evidence="3" id="KW-0804">Transcription</keyword>
<evidence type="ECO:0000313" key="6">
    <source>
        <dbReference type="Proteomes" id="UP001597492"/>
    </source>
</evidence>
<keyword evidence="6" id="KW-1185">Reference proteome</keyword>
<proteinExistence type="predicted"/>
<dbReference type="Pfam" id="PF00196">
    <property type="entry name" value="GerE"/>
    <property type="match status" value="1"/>
</dbReference>
<dbReference type="CDD" id="cd06170">
    <property type="entry name" value="LuxR_C_like"/>
    <property type="match status" value="1"/>
</dbReference>
<feature type="domain" description="HTH luxR-type" evidence="4">
    <location>
        <begin position="745"/>
        <end position="810"/>
    </location>
</feature>
<sequence>MPEDALYSDLPLLSRRRFHQLWSTLPQLTVVAAVPGWGRTTFLFEAEAFLREQRPDLEIARAFTRSQLLRLLNRDDDTERVIFADDLVEAETDPLWSEIARALTSRPWVRGLLSSIDSPPAMQVVELDTLVLTERDLGFTPAEAAEFVELTTGIDPARLGTDLAAGLRGEPATIAIRARTLRLQQRGDVWSAGKRAFDAAMPTLEPPLAVHGRISSRLWLALTHAQDLRWFSADHLRIHLASNPETREIDSDDVFYRIRDLPIFTLVPDGLTGADTLAWIPEMWKNIRAGRDELDIRAANERALATVRRVGNLLDELFYLLELGRSDDIEQLIKRDYVLFVLRTNPITERQLTDTVVDPTVSPVLRLLQADMQIRQGASDADLHAPLRRAFLALRSWPTSGFDDEFARASLLAELACRLGDRERARRYLDACAELVRQVRDRSPSATDAQRFATIAPYLAGLFRTAVQVDEHVLAEIFITASLAGTNPGEPVHYLRELFFVTVREEFGRLSLAGLIPPGRDSVRGLYIALRFLEEGNDEAAIEFLDLIVAQQPANASRSATDAVPMLVRGLVAPNSIADRDIARLLDRSAAAWGDGVPSSYVAYCATIAYLHRGQLRAAGDVVRRVAHVDTVYAKLARIVWALASGDVAGSVSILDPKLVEDIPRLSTLALVLAASSHLRLDNEDFAVWMLRRAWRRYEAPRLLRYALRFVPQDMYERIGDLADRLPDSFVRAYADAAPDARFATWRDPVQLSPSEIEIVRLLARGLKNHEIAEARHVTLGTVRTQLKSIYRKLEAPDRTAAIESARRQGLLSGGSAANVAAAD</sequence>
<accession>A0ABW5V308</accession>
<dbReference type="Proteomes" id="UP001597492">
    <property type="component" value="Unassembled WGS sequence"/>
</dbReference>
<dbReference type="SMART" id="SM00421">
    <property type="entry name" value="HTH_LUXR"/>
    <property type="match status" value="1"/>
</dbReference>
<evidence type="ECO:0000256" key="3">
    <source>
        <dbReference type="ARBA" id="ARBA00023163"/>
    </source>
</evidence>